<dbReference type="Pfam" id="PF07690">
    <property type="entry name" value="MFS_1"/>
    <property type="match status" value="1"/>
</dbReference>
<feature type="transmembrane region" description="Helical" evidence="2">
    <location>
        <begin position="98"/>
        <end position="120"/>
    </location>
</feature>
<dbReference type="PANTHER" id="PTHR23530:SF1">
    <property type="entry name" value="PERMEASE, MAJOR FACILITATOR SUPERFAMILY-RELATED"/>
    <property type="match status" value="1"/>
</dbReference>
<dbReference type="GO" id="GO:0005886">
    <property type="term" value="C:plasma membrane"/>
    <property type="evidence" value="ECO:0007669"/>
    <property type="project" value="UniProtKB-SubCell"/>
</dbReference>
<dbReference type="AlphaFoldDB" id="A0A7G9WAS3"/>
<dbReference type="GO" id="GO:0022857">
    <property type="term" value="F:transmembrane transporter activity"/>
    <property type="evidence" value="ECO:0007669"/>
    <property type="project" value="InterPro"/>
</dbReference>
<accession>A0A7G9WAS3</accession>
<feature type="transmembrane region" description="Helical" evidence="2">
    <location>
        <begin position="72"/>
        <end position="92"/>
    </location>
</feature>
<dbReference type="EMBL" id="CP058559">
    <property type="protein sequence ID" value="QNO15785.1"/>
    <property type="molecule type" value="Genomic_DNA"/>
</dbReference>
<dbReference type="Proteomes" id="UP000516160">
    <property type="component" value="Chromosome"/>
</dbReference>
<feature type="transmembrane region" description="Helical" evidence="2">
    <location>
        <begin position="165"/>
        <end position="185"/>
    </location>
</feature>
<evidence type="ECO:0000313" key="4">
    <source>
        <dbReference type="Proteomes" id="UP000516160"/>
    </source>
</evidence>
<evidence type="ECO:0000256" key="2">
    <source>
        <dbReference type="SAM" id="Phobius"/>
    </source>
</evidence>
<proteinExistence type="predicted"/>
<feature type="transmembrane region" description="Helical" evidence="2">
    <location>
        <begin position="281"/>
        <end position="297"/>
    </location>
</feature>
<feature type="transmembrane region" description="Helical" evidence="2">
    <location>
        <begin position="43"/>
        <end position="65"/>
    </location>
</feature>
<comment type="subcellular location">
    <subcellularLocation>
        <location evidence="1">Cell membrane</location>
        <topology evidence="1">Multi-pass membrane protein</topology>
    </subcellularLocation>
</comment>
<feature type="transmembrane region" description="Helical" evidence="2">
    <location>
        <begin position="247"/>
        <end position="269"/>
    </location>
</feature>
<keyword evidence="2" id="KW-0812">Transmembrane</keyword>
<evidence type="ECO:0000256" key="1">
    <source>
        <dbReference type="ARBA" id="ARBA00004651"/>
    </source>
</evidence>
<gene>
    <name evidence="3" type="ORF">HYG86_13940</name>
</gene>
<keyword evidence="2" id="KW-0472">Membrane</keyword>
<protein>
    <submittedName>
        <fullName evidence="3">MFS transporter</fullName>
    </submittedName>
</protein>
<dbReference type="Gene3D" id="1.20.1250.20">
    <property type="entry name" value="MFS general substrate transporter like domains"/>
    <property type="match status" value="1"/>
</dbReference>
<dbReference type="RefSeq" id="WP_213166190.1">
    <property type="nucleotide sequence ID" value="NZ_CP058559.1"/>
</dbReference>
<dbReference type="InterPro" id="IPR036259">
    <property type="entry name" value="MFS_trans_sf"/>
</dbReference>
<dbReference type="SUPFAM" id="SSF103473">
    <property type="entry name" value="MFS general substrate transporter"/>
    <property type="match status" value="1"/>
</dbReference>
<feature type="transmembrane region" description="Helical" evidence="2">
    <location>
        <begin position="303"/>
        <end position="323"/>
    </location>
</feature>
<feature type="transmembrane region" description="Helical" evidence="2">
    <location>
        <begin position="344"/>
        <end position="361"/>
    </location>
</feature>
<feature type="transmembrane region" description="Helical" evidence="2">
    <location>
        <begin position="9"/>
        <end position="28"/>
    </location>
</feature>
<sequence length="408" mass="45602">MEQTKFKNNIIKIFIISFFNSMIFAYVVERVFALERGLSLLQIQYIIIIYALVSLILEVPCGVLADKWKKKYVLALGLFFRAFEFFVCIFAYRFGTFALAFSLAAVGGSLKSGSIDSLIYESLDKTNKKDSFEKYMGMIKLLRYSVTGTASIAGGFLAHKYGLTINYWLSLIGTPISILLSLTIYEPAVQRASKMKFKMFEHVSKSVDIIKKHPGIGQVILYSGLTGAILYGQLHEMPSAAYPSLGIPVYMFGFITFTITLTGGLAGMLSGILTIKYSHRTIFNTILITSSIAIYLFSLSTNWLGIIYLIMAIFIMEIISPIAQGYIHKKIEDEYRATISSMQAFILQGLTIAVSLVFGFVANKLDIFGGFKAMTLIQGCYTIYFLKTWKEGKQLITSKKVAAKTLKI</sequence>
<feature type="transmembrane region" description="Helical" evidence="2">
    <location>
        <begin position="215"/>
        <end position="235"/>
    </location>
</feature>
<reference evidence="3 4" key="1">
    <citation type="submission" date="2020-07" db="EMBL/GenBank/DDBJ databases">
        <title>Alkalicella. sp. LB2 genome.</title>
        <authorList>
            <person name="Postec A."/>
            <person name="Quemeneur M."/>
        </authorList>
    </citation>
    <scope>NUCLEOTIDE SEQUENCE [LARGE SCALE GENOMIC DNA]</scope>
    <source>
        <strain evidence="3 4">LB2</strain>
    </source>
</reference>
<dbReference type="PANTHER" id="PTHR23530">
    <property type="entry name" value="TRANSPORT PROTEIN-RELATED"/>
    <property type="match status" value="1"/>
</dbReference>
<dbReference type="InterPro" id="IPR011701">
    <property type="entry name" value="MFS"/>
</dbReference>
<name>A0A7G9WAS3_ALKCA</name>
<organism evidence="3 4">
    <name type="scientific">Alkalicella caledoniensis</name>
    <dbReference type="NCBI Taxonomy" id="2731377"/>
    <lineage>
        <taxon>Bacteria</taxon>
        <taxon>Bacillati</taxon>
        <taxon>Bacillota</taxon>
        <taxon>Clostridia</taxon>
        <taxon>Eubacteriales</taxon>
        <taxon>Proteinivoracaceae</taxon>
        <taxon>Alkalicella</taxon>
    </lineage>
</organism>
<feature type="transmembrane region" description="Helical" evidence="2">
    <location>
        <begin position="141"/>
        <end position="159"/>
    </location>
</feature>
<dbReference type="InterPro" id="IPR053160">
    <property type="entry name" value="MFS_DHA3_Transporter"/>
</dbReference>
<keyword evidence="4" id="KW-1185">Reference proteome</keyword>
<dbReference type="KEGG" id="acae:HYG86_13940"/>
<evidence type="ECO:0000313" key="3">
    <source>
        <dbReference type="EMBL" id="QNO15785.1"/>
    </source>
</evidence>
<feature type="transmembrane region" description="Helical" evidence="2">
    <location>
        <begin position="367"/>
        <end position="386"/>
    </location>
</feature>
<keyword evidence="2" id="KW-1133">Transmembrane helix</keyword>